<protein>
    <submittedName>
        <fullName evidence="2">DUF6488 family protein</fullName>
    </submittedName>
</protein>
<feature type="chain" id="PRO_5045100621" evidence="1">
    <location>
        <begin position="23"/>
        <end position="111"/>
    </location>
</feature>
<organism evidence="2 3">
    <name type="scientific">Microbulbifer epialgicus</name>
    <dbReference type="NCBI Taxonomy" id="393907"/>
    <lineage>
        <taxon>Bacteria</taxon>
        <taxon>Pseudomonadati</taxon>
        <taxon>Pseudomonadota</taxon>
        <taxon>Gammaproteobacteria</taxon>
        <taxon>Cellvibrionales</taxon>
        <taxon>Microbulbiferaceae</taxon>
        <taxon>Microbulbifer</taxon>
    </lineage>
</organism>
<dbReference type="Proteomes" id="UP001569428">
    <property type="component" value="Unassembled WGS sequence"/>
</dbReference>
<comment type="caution">
    <text evidence="2">The sequence shown here is derived from an EMBL/GenBank/DDBJ whole genome shotgun (WGS) entry which is preliminary data.</text>
</comment>
<dbReference type="EMBL" id="JBGMEK010000051">
    <property type="protein sequence ID" value="MFA0812702.1"/>
    <property type="molecule type" value="Genomic_DNA"/>
</dbReference>
<keyword evidence="3" id="KW-1185">Reference proteome</keyword>
<evidence type="ECO:0000313" key="2">
    <source>
        <dbReference type="EMBL" id="MFA0812702.1"/>
    </source>
</evidence>
<gene>
    <name evidence="2" type="ORF">ACCI49_17450</name>
</gene>
<proteinExistence type="predicted"/>
<name>A0ABV4P3Y7_9GAMM</name>
<evidence type="ECO:0000313" key="3">
    <source>
        <dbReference type="Proteomes" id="UP001569428"/>
    </source>
</evidence>
<dbReference type="Pfam" id="PF20098">
    <property type="entry name" value="DUF6488"/>
    <property type="match status" value="1"/>
</dbReference>
<sequence length="111" mass="12342">MNKFIQVICVSVTLGIANLAFAHGDHERDNFATVSMVEAKGIASQEVARLIKEGKLNKSWADKPLNAAMQRVDNQRQWVVSTQGKDGGLDKILKVFLSTEGYFLSFKVTDR</sequence>
<evidence type="ECO:0000256" key="1">
    <source>
        <dbReference type="SAM" id="SignalP"/>
    </source>
</evidence>
<feature type="signal peptide" evidence="1">
    <location>
        <begin position="1"/>
        <end position="22"/>
    </location>
</feature>
<accession>A0ABV4P3Y7</accession>
<reference evidence="2 3" key="1">
    <citation type="submission" date="2024-08" db="EMBL/GenBank/DDBJ databases">
        <authorList>
            <person name="Ishaq N."/>
        </authorList>
    </citation>
    <scope>NUCLEOTIDE SEQUENCE [LARGE SCALE GENOMIC DNA]</scope>
    <source>
        <strain evidence="2 3">DSM 18651</strain>
    </source>
</reference>
<dbReference type="RefSeq" id="WP_371840408.1">
    <property type="nucleotide sequence ID" value="NZ_JBGMEK010000051.1"/>
</dbReference>
<dbReference type="InterPro" id="IPR045503">
    <property type="entry name" value="DUF6488"/>
</dbReference>
<keyword evidence="1" id="KW-0732">Signal</keyword>